<evidence type="ECO:0000313" key="3">
    <source>
        <dbReference type="Proteomes" id="UP001367508"/>
    </source>
</evidence>
<keyword evidence="3" id="KW-1185">Reference proteome</keyword>
<feature type="region of interest" description="Disordered" evidence="1">
    <location>
        <begin position="63"/>
        <end position="83"/>
    </location>
</feature>
<protein>
    <submittedName>
        <fullName evidence="2">Uncharacterized protein</fullName>
    </submittedName>
</protein>
<organism evidence="2 3">
    <name type="scientific">Canavalia gladiata</name>
    <name type="common">Sword bean</name>
    <name type="synonym">Dolichos gladiatus</name>
    <dbReference type="NCBI Taxonomy" id="3824"/>
    <lineage>
        <taxon>Eukaryota</taxon>
        <taxon>Viridiplantae</taxon>
        <taxon>Streptophyta</taxon>
        <taxon>Embryophyta</taxon>
        <taxon>Tracheophyta</taxon>
        <taxon>Spermatophyta</taxon>
        <taxon>Magnoliopsida</taxon>
        <taxon>eudicotyledons</taxon>
        <taxon>Gunneridae</taxon>
        <taxon>Pentapetalae</taxon>
        <taxon>rosids</taxon>
        <taxon>fabids</taxon>
        <taxon>Fabales</taxon>
        <taxon>Fabaceae</taxon>
        <taxon>Papilionoideae</taxon>
        <taxon>50 kb inversion clade</taxon>
        <taxon>NPAAA clade</taxon>
        <taxon>indigoferoid/millettioid clade</taxon>
        <taxon>Phaseoleae</taxon>
        <taxon>Canavalia</taxon>
    </lineage>
</organism>
<dbReference type="EMBL" id="JAYMYQ010000001">
    <property type="protein sequence ID" value="KAK7361316.1"/>
    <property type="molecule type" value="Genomic_DNA"/>
</dbReference>
<evidence type="ECO:0000313" key="2">
    <source>
        <dbReference type="EMBL" id="KAK7361316.1"/>
    </source>
</evidence>
<comment type="caution">
    <text evidence="2">The sequence shown here is derived from an EMBL/GenBank/DDBJ whole genome shotgun (WGS) entry which is preliminary data.</text>
</comment>
<feature type="region of interest" description="Disordered" evidence="1">
    <location>
        <begin position="252"/>
        <end position="285"/>
    </location>
</feature>
<dbReference type="AlphaFoldDB" id="A0AAN9MWL6"/>
<sequence>MWHASESTNEEPLEVRRTFLFGAPWLGQNRLPWCVSDRSQPPQGSGKLANYLWYRDADADGFREPRSGLRRPPATGNAPRFRSSHGCQCGGEHLHPTLSSEMLPVPARALGRQIRTLNAKSLFRLRSTVRDHSPRSSRTAPARLPSGVVLSWSPESRSCSLFWNAEGAALFAGNEGNHSAHGSVVWGSSLDLNSDARGSLGVDSGSFSRAEARSLPVRACLFSWSMEGFSREIAELSGRVLRICNNGEPEQTIAGDSKGLSREKNPPLELPKPLLIASSSQNPSL</sequence>
<evidence type="ECO:0000256" key="1">
    <source>
        <dbReference type="SAM" id="MobiDB-lite"/>
    </source>
</evidence>
<reference evidence="2 3" key="1">
    <citation type="submission" date="2024-01" db="EMBL/GenBank/DDBJ databases">
        <title>The genomes of 5 underutilized Papilionoideae crops provide insights into root nodulation and disease resistanc.</title>
        <authorList>
            <person name="Jiang F."/>
        </authorList>
    </citation>
    <scope>NUCLEOTIDE SEQUENCE [LARGE SCALE GENOMIC DNA]</scope>
    <source>
        <strain evidence="2">LVBAO_FW01</strain>
        <tissue evidence="2">Leaves</tissue>
    </source>
</reference>
<accession>A0AAN9MWL6</accession>
<gene>
    <name evidence="2" type="ORF">VNO77_03366</name>
</gene>
<proteinExistence type="predicted"/>
<dbReference type="Proteomes" id="UP001367508">
    <property type="component" value="Unassembled WGS sequence"/>
</dbReference>
<name>A0AAN9MWL6_CANGL</name>